<dbReference type="InterPro" id="IPR050249">
    <property type="entry name" value="Pseudomonas-type_ThrB"/>
</dbReference>
<keyword evidence="3" id="KW-0808">Transferase</keyword>
<dbReference type="PANTHER" id="PTHR21064">
    <property type="entry name" value="AMINOGLYCOSIDE PHOSPHOTRANSFERASE DOMAIN-CONTAINING PROTEIN-RELATED"/>
    <property type="match status" value="1"/>
</dbReference>
<reference evidence="4" key="1">
    <citation type="submission" date="2017-02" db="EMBL/GenBank/DDBJ databases">
        <authorList>
            <person name="Dridi B."/>
        </authorList>
    </citation>
    <scope>NUCLEOTIDE SEQUENCE [LARGE SCALE GENOMIC DNA]</scope>
    <source>
        <strain evidence="4">EB411</strain>
    </source>
</reference>
<keyword evidence="3" id="KW-0418">Kinase</keyword>
<dbReference type="InterPro" id="IPR011009">
    <property type="entry name" value="Kinase-like_dom_sf"/>
</dbReference>
<dbReference type="Pfam" id="PF01636">
    <property type="entry name" value="APH"/>
    <property type="match status" value="1"/>
</dbReference>
<organism evidence="3 4">
    <name type="scientific">Mycetocola reblochoni REB411</name>
    <dbReference type="NCBI Taxonomy" id="1255698"/>
    <lineage>
        <taxon>Bacteria</taxon>
        <taxon>Bacillati</taxon>
        <taxon>Actinomycetota</taxon>
        <taxon>Actinomycetes</taxon>
        <taxon>Micrococcales</taxon>
        <taxon>Microbacteriaceae</taxon>
        <taxon>Mycetocola</taxon>
    </lineage>
</organism>
<dbReference type="RefSeq" id="WP_087137729.1">
    <property type="nucleotide sequence ID" value="NZ_FUKR01000056.1"/>
</dbReference>
<feature type="domain" description="Aminoglycoside phosphotransferase" evidence="2">
    <location>
        <begin position="68"/>
        <end position="301"/>
    </location>
</feature>
<sequence length="364" mass="40037">MNRMPSATLTAPVPLLGKDRAGAPAADPLAAFQALTKGQPAPGWLARPVLAGWGLPPERTSITLIAVSENATFRVSVDGVPVQVLRVHRPGYVEDPSDIAAELGWVQALSTETAIPVPAVIPLADGSTVLRFWDGDAWWFAVSFAFVAGTVLEDLDDPTPYYRRIGALTARMHEHSRGFQLPDGHSRFSWDLSDMLGRDCRWGDWRHAVRSDAELRLLERAEASALAAVADAPRGAEHWGLIHADLRPSNIMIDGDELTVIDFDDCGFGWYGYDFASALSFIEHRDYAPRLARDWVAGYREHAEADDGWLERACALSMLRRLTMLGWTVTHRADALPGTLFSEQLPGSLAVAERYLASPSWLLE</sequence>
<evidence type="ECO:0000313" key="3">
    <source>
        <dbReference type="EMBL" id="SJN36799.1"/>
    </source>
</evidence>
<accession>A0A1R4JXT0</accession>
<dbReference type="SUPFAM" id="SSF56112">
    <property type="entry name" value="Protein kinase-like (PK-like)"/>
    <property type="match status" value="1"/>
</dbReference>
<dbReference type="GO" id="GO:0009088">
    <property type="term" value="P:threonine biosynthetic process"/>
    <property type="evidence" value="ECO:0007669"/>
    <property type="project" value="TreeGrafter"/>
</dbReference>
<comment type="similarity">
    <text evidence="1">Belongs to the pseudomonas-type ThrB family.</text>
</comment>
<dbReference type="EMBL" id="FUKR01000056">
    <property type="protein sequence ID" value="SJN36799.1"/>
    <property type="molecule type" value="Genomic_DNA"/>
</dbReference>
<dbReference type="Proteomes" id="UP000196778">
    <property type="component" value="Unassembled WGS sequence"/>
</dbReference>
<dbReference type="GO" id="GO:0004413">
    <property type="term" value="F:homoserine kinase activity"/>
    <property type="evidence" value="ECO:0007669"/>
    <property type="project" value="UniProtKB-EC"/>
</dbReference>
<evidence type="ECO:0000259" key="2">
    <source>
        <dbReference type="Pfam" id="PF01636"/>
    </source>
</evidence>
<dbReference type="AlphaFoldDB" id="A0A1R4JXT0"/>
<dbReference type="OrthoDB" id="241498at2"/>
<dbReference type="PANTHER" id="PTHR21064:SF6">
    <property type="entry name" value="AMINOGLYCOSIDE PHOSPHOTRANSFERASE DOMAIN-CONTAINING PROTEIN"/>
    <property type="match status" value="1"/>
</dbReference>
<gene>
    <name evidence="3" type="ORF">FM119_10120</name>
</gene>
<evidence type="ECO:0000256" key="1">
    <source>
        <dbReference type="ARBA" id="ARBA00038240"/>
    </source>
</evidence>
<dbReference type="InterPro" id="IPR002575">
    <property type="entry name" value="Aminoglycoside_PTrfase"/>
</dbReference>
<evidence type="ECO:0000313" key="4">
    <source>
        <dbReference type="Proteomes" id="UP000196778"/>
    </source>
</evidence>
<name>A0A1R4JXT0_9MICO</name>
<dbReference type="Gene3D" id="3.90.1200.10">
    <property type="match status" value="1"/>
</dbReference>
<keyword evidence="4" id="KW-1185">Reference proteome</keyword>
<dbReference type="EC" id="2.7.1.39" evidence="3"/>
<protein>
    <submittedName>
        <fullName evidence="3">Homoserine kinase</fullName>
        <ecNumber evidence="3">2.7.1.39</ecNumber>
    </submittedName>
</protein>
<proteinExistence type="inferred from homology"/>